<dbReference type="Pfam" id="PF21788">
    <property type="entry name" value="TNP-like_GBD"/>
    <property type="match status" value="1"/>
</dbReference>
<organism evidence="3 4">
    <name type="scientific">Hypothenemus hampei</name>
    <name type="common">Coffee berry borer</name>
    <dbReference type="NCBI Taxonomy" id="57062"/>
    <lineage>
        <taxon>Eukaryota</taxon>
        <taxon>Metazoa</taxon>
        <taxon>Ecdysozoa</taxon>
        <taxon>Arthropoda</taxon>
        <taxon>Hexapoda</taxon>
        <taxon>Insecta</taxon>
        <taxon>Pterygota</taxon>
        <taxon>Neoptera</taxon>
        <taxon>Endopterygota</taxon>
        <taxon>Coleoptera</taxon>
        <taxon>Polyphaga</taxon>
        <taxon>Cucujiformia</taxon>
        <taxon>Curculionidae</taxon>
        <taxon>Scolytinae</taxon>
        <taxon>Hypothenemus</taxon>
    </lineage>
</organism>
<accession>A0ABD1EW27</accession>
<gene>
    <name evidence="3" type="ORF">ABEB36_004852</name>
</gene>
<feature type="domain" description="Transposable element P transposase-like GTP-binding insertion" evidence="1">
    <location>
        <begin position="67"/>
        <end position="124"/>
    </location>
</feature>
<reference evidence="3 4" key="1">
    <citation type="submission" date="2024-05" db="EMBL/GenBank/DDBJ databases">
        <title>Genetic variation in Jamaican populations of the coffee berry borer (Hypothenemus hampei).</title>
        <authorList>
            <person name="Errbii M."/>
            <person name="Myrie A."/>
        </authorList>
    </citation>
    <scope>NUCLEOTIDE SEQUENCE [LARGE SCALE GENOMIC DNA]</scope>
    <source>
        <strain evidence="3">JA-Hopewell-2020-01-JO</strain>
        <tissue evidence="3">Whole body</tissue>
    </source>
</reference>
<dbReference type="Pfam" id="PF21789">
    <property type="entry name" value="TNP-like_RNaseH_C"/>
    <property type="match status" value="1"/>
</dbReference>
<dbReference type="Proteomes" id="UP001566132">
    <property type="component" value="Unassembled WGS sequence"/>
</dbReference>
<sequence>MSAINTLITKNNMRRSKKQQNPFDDNEIVPLFDYMHVQKCVRNNLVPKDLVADIQMAYEMDKYSLLKQRQMPKLTDKHIYSELIPKMKVKYATQVLSHSVANFLDVILTLKDGSMDTRKGTMQLSTNSATTAEIVLFFNAHLTRLTVRKDKDILENFFSQIRDIRHQNTNPTPVQFNAALKSLKSIRVKNRLAGETDVTHFLEKEVDCSDSAIPIIIDTSMVVNVENIIAKASKCQSILECSNCSAFIHCNEMSQICTSALEIAEKAFVTFCHETKVKQQLKTF</sequence>
<protein>
    <submittedName>
        <fullName evidence="3">Uncharacterized protein</fullName>
    </submittedName>
</protein>
<dbReference type="InterPro" id="IPR048366">
    <property type="entry name" value="TNP-like_GBD"/>
</dbReference>
<evidence type="ECO:0000313" key="4">
    <source>
        <dbReference type="Proteomes" id="UP001566132"/>
    </source>
</evidence>
<comment type="caution">
    <text evidence="3">The sequence shown here is derived from an EMBL/GenBank/DDBJ whole genome shotgun (WGS) entry which is preliminary data.</text>
</comment>
<name>A0ABD1EW27_HYPHA</name>
<proteinExistence type="predicted"/>
<evidence type="ECO:0000313" key="3">
    <source>
        <dbReference type="EMBL" id="KAL1505245.1"/>
    </source>
</evidence>
<dbReference type="AlphaFoldDB" id="A0ABD1EW27"/>
<keyword evidence="4" id="KW-1185">Reference proteome</keyword>
<evidence type="ECO:0000259" key="2">
    <source>
        <dbReference type="Pfam" id="PF21789"/>
    </source>
</evidence>
<feature type="domain" description="Transposable element P transposase-like RNase H C-terminal" evidence="2">
    <location>
        <begin position="152"/>
        <end position="179"/>
    </location>
</feature>
<evidence type="ECO:0000259" key="1">
    <source>
        <dbReference type="Pfam" id="PF21788"/>
    </source>
</evidence>
<dbReference type="InterPro" id="IPR048367">
    <property type="entry name" value="TNP-like_RNaseH_C"/>
</dbReference>
<dbReference type="EMBL" id="JBDJPC010000004">
    <property type="protein sequence ID" value="KAL1505245.1"/>
    <property type="molecule type" value="Genomic_DNA"/>
</dbReference>